<sequence length="772" mass="86374">MMTKLARFRFKSITHRLIFGCVVAAIAIYGTSYFHGRYLVHKSVGIWMSDLAKSRIDTAAREIEATLQVMEWKVLLSIQDMQKSAATANDIEIQQFLPLVNSLFAQQPQVQAIALIDTNSISATAWYADRQTKATTLSPAKTQVWLNRCQIQSHTPAKSAFWTPAYTSNHSHIAYCVPLEASNPASKGWLVMEVNLDWVSAVMVKKLAQFREVNYLKLGDPFVLSSSNQQWIVKPPNPQQIQSWLSSTSDISGNRQKHQGILMTTDITSTNWIIGIAFPGTKLEQFYQQYIWLMIASMSKDMVLMCVVIALISQLTTRPLRQLNASTQEMAKGNLDTILPPVTSDDEVGRLTQSFRQMRDSLQLYIVNLQETTAAKQKLESELSIAAQIQRTMVPRTTVDSSPNSPYQISALLKPARIVGGDLYDFFMLGSDRLCIIIGDVADKGFPAALMMARTVTLIRTLTQPDYSPQKILETVNQELCAENEECLFVTVFCGVIELKQGKFTYASGGHDAPLLVQNHLVQYLELETGPPLGLYDDAEFTQSESVLAPNDLILLYTDGITEAMNSQGEIFSDTRLIEMMTSYPPNNPARAIRTIVHFCQQFVGDAPQSDDMTLLAVQYLPLSPFSQVANVMEWNLTINSELTELEAVRQKLGEILQAANLTVEVIEDAQLIVEEVLVNIIEYGYENHSDGFIDLRIEMDKQHLTMTFKDSGKPFNPLTEITPADTSMDDEERSLGGFGFFLVQKLAQQVNYAYLNGQNVLTVQQVITTAN</sequence>
<keyword evidence="2" id="KW-0597">Phosphoprotein</keyword>
<evidence type="ECO:0000256" key="1">
    <source>
        <dbReference type="ARBA" id="ARBA00004370"/>
    </source>
</evidence>
<dbReference type="Pfam" id="PF07228">
    <property type="entry name" value="SpoIIE"/>
    <property type="match status" value="1"/>
</dbReference>
<dbReference type="SUPFAM" id="SSF55874">
    <property type="entry name" value="ATPase domain of HSP90 chaperone/DNA topoisomerase II/histidine kinase"/>
    <property type="match status" value="1"/>
</dbReference>
<evidence type="ECO:0000313" key="7">
    <source>
        <dbReference type="EMBL" id="QXE22862.1"/>
    </source>
</evidence>
<dbReference type="InterPro" id="IPR003660">
    <property type="entry name" value="HAMP_dom"/>
</dbReference>
<dbReference type="PANTHER" id="PTHR43156">
    <property type="entry name" value="STAGE II SPORULATION PROTEIN E-RELATED"/>
    <property type="match status" value="1"/>
</dbReference>
<dbReference type="PANTHER" id="PTHR43156:SF2">
    <property type="entry name" value="STAGE II SPORULATION PROTEIN E"/>
    <property type="match status" value="1"/>
</dbReference>
<dbReference type="SMART" id="SM00331">
    <property type="entry name" value="PP2C_SIG"/>
    <property type="match status" value="1"/>
</dbReference>
<dbReference type="InterPro" id="IPR036457">
    <property type="entry name" value="PPM-type-like_dom_sf"/>
</dbReference>
<dbReference type="Gene3D" id="3.60.40.10">
    <property type="entry name" value="PPM-type phosphatase domain"/>
    <property type="match status" value="1"/>
</dbReference>
<feature type="domain" description="HAMP" evidence="6">
    <location>
        <begin position="314"/>
        <end position="367"/>
    </location>
</feature>
<keyword evidence="8" id="KW-1185">Reference proteome</keyword>
<proteinExistence type="predicted"/>
<evidence type="ECO:0000256" key="4">
    <source>
        <dbReference type="ARBA" id="ARBA00022777"/>
    </source>
</evidence>
<evidence type="ECO:0000256" key="3">
    <source>
        <dbReference type="ARBA" id="ARBA00022679"/>
    </source>
</evidence>
<dbReference type="Gene3D" id="3.30.565.10">
    <property type="entry name" value="Histidine kinase-like ATPase, C-terminal domain"/>
    <property type="match status" value="1"/>
</dbReference>
<dbReference type="InterPro" id="IPR052016">
    <property type="entry name" value="Bact_Sigma-Reg"/>
</dbReference>
<dbReference type="Pfam" id="PF13581">
    <property type="entry name" value="HATPase_c_2"/>
    <property type="match status" value="1"/>
</dbReference>
<dbReference type="Proteomes" id="UP000683511">
    <property type="component" value="Chromosome"/>
</dbReference>
<keyword evidence="4" id="KW-0418">Kinase</keyword>
<dbReference type="Gene3D" id="6.10.340.10">
    <property type="match status" value="1"/>
</dbReference>
<dbReference type="GO" id="GO:0007165">
    <property type="term" value="P:signal transduction"/>
    <property type="evidence" value="ECO:0007669"/>
    <property type="project" value="InterPro"/>
</dbReference>
<dbReference type="EMBL" id="CP021056">
    <property type="protein sequence ID" value="QXE22862.1"/>
    <property type="molecule type" value="Genomic_DNA"/>
</dbReference>
<dbReference type="InterPro" id="IPR001932">
    <property type="entry name" value="PPM-type_phosphatase-like_dom"/>
</dbReference>
<dbReference type="SUPFAM" id="SSF158472">
    <property type="entry name" value="HAMP domain-like"/>
    <property type="match status" value="1"/>
</dbReference>
<name>A0A975T7F4_9NOST</name>
<dbReference type="PROSITE" id="PS50885">
    <property type="entry name" value="HAMP"/>
    <property type="match status" value="1"/>
</dbReference>
<dbReference type="RefSeq" id="WP_242034108.1">
    <property type="nucleotide sequence ID" value="NZ_CP021056.1"/>
</dbReference>
<evidence type="ECO:0000256" key="5">
    <source>
        <dbReference type="ARBA" id="ARBA00022801"/>
    </source>
</evidence>
<dbReference type="KEGG" id="rsin:B6N60_01548"/>
<dbReference type="CDD" id="cd06225">
    <property type="entry name" value="HAMP"/>
    <property type="match status" value="1"/>
</dbReference>
<keyword evidence="5" id="KW-0378">Hydrolase</keyword>
<evidence type="ECO:0000259" key="6">
    <source>
        <dbReference type="PROSITE" id="PS50885"/>
    </source>
</evidence>
<dbReference type="Pfam" id="PF00672">
    <property type="entry name" value="HAMP"/>
    <property type="match status" value="1"/>
</dbReference>
<organism evidence="7 8">
    <name type="scientific">Richelia sinica FACHB-800</name>
    <dbReference type="NCBI Taxonomy" id="1357546"/>
    <lineage>
        <taxon>Bacteria</taxon>
        <taxon>Bacillati</taxon>
        <taxon>Cyanobacteriota</taxon>
        <taxon>Cyanophyceae</taxon>
        <taxon>Nostocales</taxon>
        <taxon>Nostocaceae</taxon>
        <taxon>Richelia</taxon>
    </lineage>
</organism>
<protein>
    <submittedName>
        <fullName evidence="7">Protein serine/threonine phosphatase with Cache sensor</fullName>
    </submittedName>
</protein>
<evidence type="ECO:0000256" key="2">
    <source>
        <dbReference type="ARBA" id="ARBA00022553"/>
    </source>
</evidence>
<dbReference type="AlphaFoldDB" id="A0A975T7F4"/>
<reference evidence="7" key="1">
    <citation type="submission" date="2017-04" db="EMBL/GenBank/DDBJ databases">
        <title>Genome deletions in a multicellular cyanobacterial endosymbiont for morphological adaptation in marine diatoms.</title>
        <authorList>
            <person name="Wang Y."/>
            <person name="Gao H."/>
            <person name="Li R."/>
            <person name="Xu X."/>
        </authorList>
    </citation>
    <scope>NUCLEOTIDE SEQUENCE</scope>
    <source>
        <strain evidence="7">FACHB 800</strain>
    </source>
</reference>
<dbReference type="GO" id="GO:0016020">
    <property type="term" value="C:membrane"/>
    <property type="evidence" value="ECO:0007669"/>
    <property type="project" value="UniProtKB-SubCell"/>
</dbReference>
<dbReference type="InterPro" id="IPR003594">
    <property type="entry name" value="HATPase_dom"/>
</dbReference>
<keyword evidence="3" id="KW-0808">Transferase</keyword>
<accession>A0A975T7F4</accession>
<evidence type="ECO:0000313" key="8">
    <source>
        <dbReference type="Proteomes" id="UP000683511"/>
    </source>
</evidence>
<dbReference type="SUPFAM" id="SSF81606">
    <property type="entry name" value="PP2C-like"/>
    <property type="match status" value="1"/>
</dbReference>
<dbReference type="CDD" id="cd16936">
    <property type="entry name" value="HATPase_RsbW-like"/>
    <property type="match status" value="1"/>
</dbReference>
<dbReference type="GO" id="GO:0016791">
    <property type="term" value="F:phosphatase activity"/>
    <property type="evidence" value="ECO:0007669"/>
    <property type="project" value="TreeGrafter"/>
</dbReference>
<comment type="subcellular location">
    <subcellularLocation>
        <location evidence="1">Membrane</location>
    </subcellularLocation>
</comment>
<dbReference type="SMART" id="SM00304">
    <property type="entry name" value="HAMP"/>
    <property type="match status" value="1"/>
</dbReference>
<gene>
    <name evidence="7" type="ORF">B6N60_01548</name>
</gene>
<dbReference type="GO" id="GO:0016301">
    <property type="term" value="F:kinase activity"/>
    <property type="evidence" value="ECO:0007669"/>
    <property type="project" value="UniProtKB-KW"/>
</dbReference>
<dbReference type="InterPro" id="IPR036890">
    <property type="entry name" value="HATPase_C_sf"/>
</dbReference>